<evidence type="ECO:0000313" key="2">
    <source>
        <dbReference type="Proteomes" id="UP000198304"/>
    </source>
</evidence>
<protein>
    <submittedName>
        <fullName evidence="1">Uncharacterized protein</fullName>
    </submittedName>
</protein>
<name>A0A239CM38_9FIRM</name>
<gene>
    <name evidence="1" type="ORF">SAMN05446037_100650</name>
</gene>
<dbReference type="OrthoDB" id="2616738at2"/>
<dbReference type="EMBL" id="FZOJ01000006">
    <property type="protein sequence ID" value="SNS21306.1"/>
    <property type="molecule type" value="Genomic_DNA"/>
</dbReference>
<dbReference type="AlphaFoldDB" id="A0A239CM38"/>
<organism evidence="1 2">
    <name type="scientific">Anaerovirgula multivorans</name>
    <dbReference type="NCBI Taxonomy" id="312168"/>
    <lineage>
        <taxon>Bacteria</taxon>
        <taxon>Bacillati</taxon>
        <taxon>Bacillota</taxon>
        <taxon>Clostridia</taxon>
        <taxon>Peptostreptococcales</taxon>
        <taxon>Natronincolaceae</taxon>
        <taxon>Anaerovirgula</taxon>
    </lineage>
</organism>
<reference evidence="1 2" key="1">
    <citation type="submission" date="2017-06" db="EMBL/GenBank/DDBJ databases">
        <authorList>
            <person name="Kim H.J."/>
            <person name="Triplett B.A."/>
        </authorList>
    </citation>
    <scope>NUCLEOTIDE SEQUENCE [LARGE SCALE GENOMIC DNA]</scope>
    <source>
        <strain evidence="1 2">SCA</strain>
    </source>
</reference>
<evidence type="ECO:0000313" key="1">
    <source>
        <dbReference type="EMBL" id="SNS21306.1"/>
    </source>
</evidence>
<keyword evidence="2" id="KW-1185">Reference proteome</keyword>
<accession>A0A239CM38</accession>
<dbReference type="Proteomes" id="UP000198304">
    <property type="component" value="Unassembled WGS sequence"/>
</dbReference>
<sequence length="97" mass="11142">MEFKMTLDYTLENSYRAVIRWTEKNPRLEQKDKDGNVVREIELTANELTAAFAKRIDRLKTDGEPLVLLDSNSTLQSLYLDKVVSFSLSAKEVGEDE</sequence>
<dbReference type="RefSeq" id="WP_089282305.1">
    <property type="nucleotide sequence ID" value="NZ_FZOJ01000006.1"/>
</dbReference>
<proteinExistence type="predicted"/>